<feature type="compositionally biased region" description="Basic residues" evidence="1">
    <location>
        <begin position="1"/>
        <end position="11"/>
    </location>
</feature>
<evidence type="ECO:0000256" key="1">
    <source>
        <dbReference type="SAM" id="MobiDB-lite"/>
    </source>
</evidence>
<dbReference type="EMBL" id="PZQS01000002">
    <property type="protein sequence ID" value="PVD36202.1"/>
    <property type="molecule type" value="Genomic_DNA"/>
</dbReference>
<reference evidence="2 3" key="1">
    <citation type="submission" date="2018-04" db="EMBL/GenBank/DDBJ databases">
        <title>The genome of golden apple snail Pomacea canaliculata provides insight into stress tolerance and invasive adaptation.</title>
        <authorList>
            <person name="Liu C."/>
            <person name="Liu B."/>
            <person name="Ren Y."/>
            <person name="Zhang Y."/>
            <person name="Wang H."/>
            <person name="Li S."/>
            <person name="Jiang F."/>
            <person name="Yin L."/>
            <person name="Zhang G."/>
            <person name="Qian W."/>
            <person name="Fan W."/>
        </authorList>
    </citation>
    <scope>NUCLEOTIDE SEQUENCE [LARGE SCALE GENOMIC DNA]</scope>
    <source>
        <strain evidence="2">SZHN2017</strain>
        <tissue evidence="2">Muscle</tissue>
    </source>
</reference>
<evidence type="ECO:0000313" key="2">
    <source>
        <dbReference type="EMBL" id="PVD36202.1"/>
    </source>
</evidence>
<name>A0A2T7PRZ7_POMCA</name>
<feature type="region of interest" description="Disordered" evidence="1">
    <location>
        <begin position="1"/>
        <end position="25"/>
    </location>
</feature>
<feature type="region of interest" description="Disordered" evidence="1">
    <location>
        <begin position="132"/>
        <end position="162"/>
    </location>
</feature>
<organism evidence="2 3">
    <name type="scientific">Pomacea canaliculata</name>
    <name type="common">Golden apple snail</name>
    <dbReference type="NCBI Taxonomy" id="400727"/>
    <lineage>
        <taxon>Eukaryota</taxon>
        <taxon>Metazoa</taxon>
        <taxon>Spiralia</taxon>
        <taxon>Lophotrochozoa</taxon>
        <taxon>Mollusca</taxon>
        <taxon>Gastropoda</taxon>
        <taxon>Caenogastropoda</taxon>
        <taxon>Architaenioglossa</taxon>
        <taxon>Ampullarioidea</taxon>
        <taxon>Ampullariidae</taxon>
        <taxon>Pomacea</taxon>
    </lineage>
</organism>
<accession>A0A2T7PRZ7</accession>
<dbReference type="AlphaFoldDB" id="A0A2T7PRZ7"/>
<gene>
    <name evidence="2" type="ORF">C0Q70_03177</name>
</gene>
<keyword evidence="3" id="KW-1185">Reference proteome</keyword>
<comment type="caution">
    <text evidence="2">The sequence shown here is derived from an EMBL/GenBank/DDBJ whole genome shotgun (WGS) entry which is preliminary data.</text>
</comment>
<dbReference type="Proteomes" id="UP000245119">
    <property type="component" value="Linkage Group LG2"/>
</dbReference>
<evidence type="ECO:0000313" key="3">
    <source>
        <dbReference type="Proteomes" id="UP000245119"/>
    </source>
</evidence>
<feature type="compositionally biased region" description="Basic and acidic residues" evidence="1">
    <location>
        <begin position="137"/>
        <end position="161"/>
    </location>
</feature>
<feature type="compositionally biased region" description="Polar residues" evidence="1">
    <location>
        <begin position="15"/>
        <end position="25"/>
    </location>
</feature>
<sequence length="188" mass="20911">METRQQHHQSHHQPSLVTTASTTQRDIVSSGVSLTTPTATNHFPGHHDRESTFNFAAEHHVSGQISKHHVSALQPTAHDEDYQRKAHMASDSHKAAVLASSCLDRTLAGLLSRKSQYEQSANASSVELSWKVKDRRHNQSDPRSDSDEDKKCSAEDRDLEKSVPLLTLGAHTEQISYKELSQLEETAV</sequence>
<protein>
    <submittedName>
        <fullName evidence="2">Uncharacterized protein</fullName>
    </submittedName>
</protein>
<proteinExistence type="predicted"/>